<dbReference type="OrthoDB" id="6776244at2759"/>
<dbReference type="InterPro" id="IPR006578">
    <property type="entry name" value="MADF-dom"/>
</dbReference>
<dbReference type="PROSITE" id="PS51029">
    <property type="entry name" value="MADF"/>
    <property type="match status" value="1"/>
</dbReference>
<dbReference type="AlphaFoldDB" id="A0A9P0L3N2"/>
<proteinExistence type="predicted"/>
<gene>
    <name evidence="2" type="ORF">ACAOBT_LOCUS18683</name>
</gene>
<reference evidence="2" key="1">
    <citation type="submission" date="2022-03" db="EMBL/GenBank/DDBJ databases">
        <authorList>
            <person name="Sayadi A."/>
        </authorList>
    </citation>
    <scope>NUCLEOTIDE SEQUENCE</scope>
</reference>
<accession>A0A9P0L3N2</accession>
<dbReference type="EMBL" id="CAKOFQ010007051">
    <property type="protein sequence ID" value="CAH1988827.1"/>
    <property type="molecule type" value="Genomic_DNA"/>
</dbReference>
<keyword evidence="3" id="KW-1185">Reference proteome</keyword>
<sequence>MESISPGVRLVAQPVWRSDQHYVCSKDYWQLRQAGRTTTISYWALWCFTHSAASRAANDAIILNMSTHLLFSLQTCMMDNFDTEIFIIDIQNRPSIWDSSSADYSNRDLKKKCWEEIVDLYGGEGQTVEQKKDLDK</sequence>
<protein>
    <recommendedName>
        <fullName evidence="1">MADF domain-containing protein</fullName>
    </recommendedName>
</protein>
<evidence type="ECO:0000313" key="2">
    <source>
        <dbReference type="EMBL" id="CAH1988827.1"/>
    </source>
</evidence>
<feature type="domain" description="MADF" evidence="1">
    <location>
        <begin position="85"/>
        <end position="136"/>
    </location>
</feature>
<name>A0A9P0L3N2_ACAOB</name>
<organism evidence="2 3">
    <name type="scientific">Acanthoscelides obtectus</name>
    <name type="common">Bean weevil</name>
    <name type="synonym">Bruchus obtectus</name>
    <dbReference type="NCBI Taxonomy" id="200917"/>
    <lineage>
        <taxon>Eukaryota</taxon>
        <taxon>Metazoa</taxon>
        <taxon>Ecdysozoa</taxon>
        <taxon>Arthropoda</taxon>
        <taxon>Hexapoda</taxon>
        <taxon>Insecta</taxon>
        <taxon>Pterygota</taxon>
        <taxon>Neoptera</taxon>
        <taxon>Endopterygota</taxon>
        <taxon>Coleoptera</taxon>
        <taxon>Polyphaga</taxon>
        <taxon>Cucujiformia</taxon>
        <taxon>Chrysomeloidea</taxon>
        <taxon>Chrysomelidae</taxon>
        <taxon>Bruchinae</taxon>
        <taxon>Bruchini</taxon>
        <taxon>Acanthoscelides</taxon>
    </lineage>
</organism>
<dbReference type="Pfam" id="PF10545">
    <property type="entry name" value="MADF_DNA_bdg"/>
    <property type="match status" value="1"/>
</dbReference>
<evidence type="ECO:0000259" key="1">
    <source>
        <dbReference type="PROSITE" id="PS51029"/>
    </source>
</evidence>
<dbReference type="Proteomes" id="UP001152888">
    <property type="component" value="Unassembled WGS sequence"/>
</dbReference>
<comment type="caution">
    <text evidence="2">The sequence shown here is derived from an EMBL/GenBank/DDBJ whole genome shotgun (WGS) entry which is preliminary data.</text>
</comment>
<evidence type="ECO:0000313" key="3">
    <source>
        <dbReference type="Proteomes" id="UP001152888"/>
    </source>
</evidence>